<dbReference type="Gene3D" id="3.30.420.140">
    <property type="entry name" value="YqgF/RNase H-like domain"/>
    <property type="match status" value="1"/>
</dbReference>
<keyword evidence="3 5" id="KW-0540">Nuclease</keyword>
<dbReference type="AlphaFoldDB" id="A0A0S4LR40"/>
<dbReference type="Pfam" id="PF03652">
    <property type="entry name" value="RuvX"/>
    <property type="match status" value="1"/>
</dbReference>
<sequence>MATRILALDYGTKRIGVALSDELGWTAQPLETLERRTLDRDLAHIQQLVNAHDVREVVIGLPLRLNGEEGPAVQAVHMFVDRLGEILSVPIVMWDERMTTRSAEELLIAADVSRRKRKGVVDRVAAAILLQGYLEAKTAAVGSGEEHRSAQETEEEWVESSSIDQSHDGSWDPHHRRHSRRARRGGRLSNDSMG</sequence>
<dbReference type="OrthoDB" id="9796140at2"/>
<name>A0A0S4LR40_9BACT</name>
<keyword evidence="1 5" id="KW-0963">Cytoplasm</keyword>
<dbReference type="SMART" id="SM00732">
    <property type="entry name" value="YqgFc"/>
    <property type="match status" value="1"/>
</dbReference>
<evidence type="ECO:0000256" key="5">
    <source>
        <dbReference type="HAMAP-Rule" id="MF_00651"/>
    </source>
</evidence>
<proteinExistence type="inferred from homology"/>
<dbReference type="Proteomes" id="UP000199032">
    <property type="component" value="Unassembled WGS sequence"/>
</dbReference>
<reference evidence="8 9" key="1">
    <citation type="submission" date="2015-10" db="EMBL/GenBank/DDBJ databases">
        <authorList>
            <person name="Gilbert D.G."/>
        </authorList>
    </citation>
    <scope>NUCLEOTIDE SEQUENCE [LARGE SCALE GENOMIC DNA]</scope>
    <source>
        <strain evidence="8">COMA1</strain>
    </source>
</reference>
<keyword evidence="2 5" id="KW-0690">Ribosome biogenesis</keyword>
<dbReference type="HAMAP" id="MF_00651">
    <property type="entry name" value="Nuclease_YqgF"/>
    <property type="match status" value="1"/>
</dbReference>
<evidence type="ECO:0000256" key="6">
    <source>
        <dbReference type="SAM" id="MobiDB-lite"/>
    </source>
</evidence>
<evidence type="ECO:0000313" key="8">
    <source>
        <dbReference type="EMBL" id="CUS39433.1"/>
    </source>
</evidence>
<comment type="function">
    <text evidence="5">Could be a nuclease involved in processing of the 5'-end of pre-16S rRNA.</text>
</comment>
<dbReference type="EMBL" id="CZQA01000014">
    <property type="protein sequence ID" value="CUS39433.1"/>
    <property type="molecule type" value="Genomic_DNA"/>
</dbReference>
<comment type="subcellular location">
    <subcellularLocation>
        <location evidence="5">Cytoplasm</location>
    </subcellularLocation>
</comment>
<evidence type="ECO:0000256" key="4">
    <source>
        <dbReference type="ARBA" id="ARBA00022801"/>
    </source>
</evidence>
<dbReference type="InterPro" id="IPR006641">
    <property type="entry name" value="YqgF/RNaseH-like_dom"/>
</dbReference>
<dbReference type="PANTHER" id="PTHR33317:SF4">
    <property type="entry name" value="POLYNUCLEOTIDYL TRANSFERASE, RIBONUCLEASE H-LIKE SUPERFAMILY PROTEIN"/>
    <property type="match status" value="1"/>
</dbReference>
<dbReference type="GO" id="GO:0016788">
    <property type="term" value="F:hydrolase activity, acting on ester bonds"/>
    <property type="evidence" value="ECO:0007669"/>
    <property type="project" value="UniProtKB-UniRule"/>
</dbReference>
<dbReference type="RefSeq" id="WP_090751218.1">
    <property type="nucleotide sequence ID" value="NZ_CZQA01000014.1"/>
</dbReference>
<dbReference type="STRING" id="1742972.COMA1_80012"/>
<dbReference type="GO" id="GO:0005829">
    <property type="term" value="C:cytosol"/>
    <property type="evidence" value="ECO:0007669"/>
    <property type="project" value="TreeGrafter"/>
</dbReference>
<dbReference type="NCBIfam" id="TIGR00250">
    <property type="entry name" value="RNAse_H_YqgF"/>
    <property type="match status" value="1"/>
</dbReference>
<protein>
    <recommendedName>
        <fullName evidence="5">Putative pre-16S rRNA nuclease</fullName>
        <ecNumber evidence="5">3.1.-.-</ecNumber>
    </recommendedName>
</protein>
<dbReference type="SUPFAM" id="SSF53098">
    <property type="entry name" value="Ribonuclease H-like"/>
    <property type="match status" value="1"/>
</dbReference>
<gene>
    <name evidence="8" type="primary">yqgF</name>
    <name evidence="8" type="ORF">COMA1_80012</name>
</gene>
<evidence type="ECO:0000259" key="7">
    <source>
        <dbReference type="SMART" id="SM00732"/>
    </source>
</evidence>
<feature type="region of interest" description="Disordered" evidence="6">
    <location>
        <begin position="140"/>
        <end position="194"/>
    </location>
</feature>
<dbReference type="InterPro" id="IPR012337">
    <property type="entry name" value="RNaseH-like_sf"/>
</dbReference>
<dbReference type="CDD" id="cd16964">
    <property type="entry name" value="YqgF"/>
    <property type="match status" value="1"/>
</dbReference>
<evidence type="ECO:0000256" key="1">
    <source>
        <dbReference type="ARBA" id="ARBA00022490"/>
    </source>
</evidence>
<keyword evidence="4 5" id="KW-0378">Hydrolase</keyword>
<dbReference type="GO" id="GO:0004518">
    <property type="term" value="F:nuclease activity"/>
    <property type="evidence" value="ECO:0007669"/>
    <property type="project" value="UniProtKB-KW"/>
</dbReference>
<comment type="similarity">
    <text evidence="5">Belongs to the YqgF HJR family.</text>
</comment>
<accession>A0A0S4LR40</accession>
<dbReference type="EC" id="3.1.-.-" evidence="5"/>
<keyword evidence="9" id="KW-1185">Reference proteome</keyword>
<dbReference type="InterPro" id="IPR037027">
    <property type="entry name" value="YqgF/RNaseH-like_dom_sf"/>
</dbReference>
<dbReference type="PANTHER" id="PTHR33317">
    <property type="entry name" value="POLYNUCLEOTIDYL TRANSFERASE, RIBONUCLEASE H-LIKE SUPERFAMILY PROTEIN"/>
    <property type="match status" value="1"/>
</dbReference>
<evidence type="ECO:0000256" key="2">
    <source>
        <dbReference type="ARBA" id="ARBA00022517"/>
    </source>
</evidence>
<evidence type="ECO:0000313" key="9">
    <source>
        <dbReference type="Proteomes" id="UP000199032"/>
    </source>
</evidence>
<dbReference type="GO" id="GO:0000967">
    <property type="term" value="P:rRNA 5'-end processing"/>
    <property type="evidence" value="ECO:0007669"/>
    <property type="project" value="UniProtKB-UniRule"/>
</dbReference>
<evidence type="ECO:0000256" key="3">
    <source>
        <dbReference type="ARBA" id="ARBA00022722"/>
    </source>
</evidence>
<feature type="compositionally biased region" description="Basic residues" evidence="6">
    <location>
        <begin position="174"/>
        <end position="186"/>
    </location>
</feature>
<organism evidence="8 9">
    <name type="scientific">Candidatus Nitrospira nitrosa</name>
    <dbReference type="NCBI Taxonomy" id="1742972"/>
    <lineage>
        <taxon>Bacteria</taxon>
        <taxon>Pseudomonadati</taxon>
        <taxon>Nitrospirota</taxon>
        <taxon>Nitrospiria</taxon>
        <taxon>Nitrospirales</taxon>
        <taxon>Nitrospiraceae</taxon>
        <taxon>Nitrospira</taxon>
    </lineage>
</organism>
<dbReference type="InterPro" id="IPR005227">
    <property type="entry name" value="YqgF"/>
</dbReference>
<feature type="domain" description="YqgF/RNase H-like" evidence="7">
    <location>
        <begin position="3"/>
        <end position="103"/>
    </location>
</feature>